<protein>
    <submittedName>
        <fullName evidence="2">Uncharacterized protein</fullName>
    </submittedName>
</protein>
<keyword evidence="1" id="KW-0472">Membrane</keyword>
<evidence type="ECO:0000313" key="3">
    <source>
        <dbReference type="Proteomes" id="UP000464658"/>
    </source>
</evidence>
<keyword evidence="1" id="KW-0812">Transmembrane</keyword>
<evidence type="ECO:0000313" key="2">
    <source>
        <dbReference type="EMBL" id="BBP87947.1"/>
    </source>
</evidence>
<accession>A0A5S9M2X5</accession>
<sequence>MFILVFLGLVAVLSMSLYDFILRKSLDMPISGWKTIRISWIANSFNSVLGFGGLSGAGGLERFSIRST</sequence>
<reference evidence="2 3" key="1">
    <citation type="submission" date="2019-12" db="EMBL/GenBank/DDBJ databases">
        <title>Full genome sequence of a Bacillus safensis strain isolated from commercially available natto in Indonesia.</title>
        <authorList>
            <person name="Yoshida M."/>
            <person name="Uomi M."/>
            <person name="Waturangi D."/>
            <person name="Ekaputri J.J."/>
            <person name="Setiamarga D.H.E."/>
        </authorList>
    </citation>
    <scope>NUCLEOTIDE SEQUENCE [LARGE SCALE GENOMIC DNA]</scope>
    <source>
        <strain evidence="2 3">IDN1</strain>
    </source>
</reference>
<keyword evidence="1" id="KW-1133">Transmembrane helix</keyword>
<name>A0A5S9M2X5_BACIA</name>
<organism evidence="2 3">
    <name type="scientific">Bacillus safensis</name>
    <dbReference type="NCBI Taxonomy" id="561879"/>
    <lineage>
        <taxon>Bacteria</taxon>
        <taxon>Bacillati</taxon>
        <taxon>Bacillota</taxon>
        <taxon>Bacilli</taxon>
        <taxon>Bacillales</taxon>
        <taxon>Bacillaceae</taxon>
        <taxon>Bacillus</taxon>
    </lineage>
</organism>
<dbReference type="AlphaFoldDB" id="A0A5S9M2X5"/>
<gene>
    <name evidence="2" type="ORF">BsIDN1_15650</name>
</gene>
<dbReference type="Proteomes" id="UP000464658">
    <property type="component" value="Chromosome"/>
</dbReference>
<dbReference type="EMBL" id="AP021906">
    <property type="protein sequence ID" value="BBP87947.1"/>
    <property type="molecule type" value="Genomic_DNA"/>
</dbReference>
<evidence type="ECO:0000256" key="1">
    <source>
        <dbReference type="SAM" id="Phobius"/>
    </source>
</evidence>
<feature type="transmembrane region" description="Helical" evidence="1">
    <location>
        <begin position="40"/>
        <end position="60"/>
    </location>
</feature>
<proteinExistence type="predicted"/>